<dbReference type="EMBL" id="QGLF01000004">
    <property type="protein sequence ID" value="PWR20111.1"/>
    <property type="molecule type" value="Genomic_DNA"/>
</dbReference>
<dbReference type="Gene3D" id="3.30.428.10">
    <property type="entry name" value="HIT-like"/>
    <property type="match status" value="1"/>
</dbReference>
<accession>A0A317E0E5</accession>
<dbReference type="Pfam" id="PF01230">
    <property type="entry name" value="HIT"/>
    <property type="match status" value="1"/>
</dbReference>
<feature type="domain" description="HIT" evidence="1">
    <location>
        <begin position="21"/>
        <end position="101"/>
    </location>
</feature>
<evidence type="ECO:0000259" key="1">
    <source>
        <dbReference type="Pfam" id="PF01230"/>
    </source>
</evidence>
<gene>
    <name evidence="2" type="ORF">DKG75_15365</name>
</gene>
<dbReference type="InterPro" id="IPR011146">
    <property type="entry name" value="HIT-like"/>
</dbReference>
<dbReference type="OrthoDB" id="9799145at2"/>
<dbReference type="InterPro" id="IPR036265">
    <property type="entry name" value="HIT-like_sf"/>
</dbReference>
<dbReference type="SUPFAM" id="SSF54197">
    <property type="entry name" value="HIT-like"/>
    <property type="match status" value="1"/>
</dbReference>
<comment type="caution">
    <text evidence="2">The sequence shown here is derived from an EMBL/GenBank/DDBJ whole genome shotgun (WGS) entry which is preliminary data.</text>
</comment>
<organism evidence="2 3">
    <name type="scientific">Zavarzinia compransoris</name>
    <dbReference type="NCBI Taxonomy" id="1264899"/>
    <lineage>
        <taxon>Bacteria</taxon>
        <taxon>Pseudomonadati</taxon>
        <taxon>Pseudomonadota</taxon>
        <taxon>Alphaproteobacteria</taxon>
        <taxon>Rhodospirillales</taxon>
        <taxon>Zavarziniaceae</taxon>
        <taxon>Zavarzinia</taxon>
    </lineage>
</organism>
<reference evidence="3" key="1">
    <citation type="submission" date="2018-05" db="EMBL/GenBank/DDBJ databases">
        <title>Zavarzinia sp. HR-AS.</title>
        <authorList>
            <person name="Lee Y."/>
            <person name="Jeon C.O."/>
        </authorList>
    </citation>
    <scope>NUCLEOTIDE SEQUENCE [LARGE SCALE GENOMIC DNA]</scope>
    <source>
        <strain evidence="3">DSM 1231</strain>
    </source>
</reference>
<dbReference type="PIRSF" id="PIRSF000714">
    <property type="entry name" value="HIT"/>
    <property type="match status" value="1"/>
</dbReference>
<sequence>MIQSPNDFSLDPRLAGDTIPLGDFPLSRVLMMDECRYPWVILVPRRDRLIELTDLSEAETETLWGELRQTSAAIASLGTKLNVGALGNVVAQLHIHVIARTPGDPAWPGPVWGHSPRQPWPDAQARDARAAELRARLGLAAATK</sequence>
<evidence type="ECO:0000313" key="3">
    <source>
        <dbReference type="Proteomes" id="UP000246077"/>
    </source>
</evidence>
<name>A0A317E0E5_9PROT</name>
<dbReference type="RefSeq" id="WP_109922324.1">
    <property type="nucleotide sequence ID" value="NZ_SNXM01000006.1"/>
</dbReference>
<protein>
    <recommendedName>
        <fullName evidence="1">HIT domain-containing protein</fullName>
    </recommendedName>
</protein>
<keyword evidence="3" id="KW-1185">Reference proteome</keyword>
<dbReference type="GO" id="GO:0003824">
    <property type="term" value="F:catalytic activity"/>
    <property type="evidence" value="ECO:0007669"/>
    <property type="project" value="InterPro"/>
</dbReference>
<evidence type="ECO:0000313" key="2">
    <source>
        <dbReference type="EMBL" id="PWR20111.1"/>
    </source>
</evidence>
<dbReference type="InterPro" id="IPR026026">
    <property type="entry name" value="HIT_Hint"/>
</dbReference>
<dbReference type="AlphaFoldDB" id="A0A317E0E5"/>
<proteinExistence type="predicted"/>
<dbReference type="Proteomes" id="UP000246077">
    <property type="component" value="Unassembled WGS sequence"/>
</dbReference>